<keyword evidence="2" id="KW-1185">Reference proteome</keyword>
<proteinExistence type="predicted"/>
<name>A0ABY5ITT6_9FLAO</name>
<evidence type="ECO:0000313" key="2">
    <source>
        <dbReference type="Proteomes" id="UP001059844"/>
    </source>
</evidence>
<dbReference type="Proteomes" id="UP001059844">
    <property type="component" value="Chromosome"/>
</dbReference>
<reference evidence="1" key="1">
    <citation type="submission" date="2022-07" db="EMBL/GenBank/DDBJ databases">
        <title>Isolation, identification, and degradation of a PFOSA degrading strain from sewage treatment plant.</title>
        <authorList>
            <person name="Zhang L."/>
            <person name="Huo Y."/>
        </authorList>
    </citation>
    <scope>NUCLEOTIDE SEQUENCE</scope>
    <source>
        <strain evidence="1">C1</strain>
    </source>
</reference>
<evidence type="ECO:0000313" key="1">
    <source>
        <dbReference type="EMBL" id="UUC45577.1"/>
    </source>
</evidence>
<protein>
    <submittedName>
        <fullName evidence="1">Uncharacterized protein</fullName>
    </submittedName>
</protein>
<accession>A0ABY5ITT6</accession>
<dbReference type="RefSeq" id="WP_256551270.1">
    <property type="nucleotide sequence ID" value="NZ_CP101751.1"/>
</dbReference>
<organism evidence="1 2">
    <name type="scientific">Flavobacterium cerinum</name>
    <dbReference type="NCBI Taxonomy" id="2502784"/>
    <lineage>
        <taxon>Bacteria</taxon>
        <taxon>Pseudomonadati</taxon>
        <taxon>Bacteroidota</taxon>
        <taxon>Flavobacteriia</taxon>
        <taxon>Flavobacteriales</taxon>
        <taxon>Flavobacteriaceae</taxon>
        <taxon>Flavobacterium</taxon>
    </lineage>
</organism>
<gene>
    <name evidence="1" type="ORF">NOX80_18395</name>
</gene>
<sequence>MGQDRQAALNRAIAVAQSKGIDVRNARFTDKTMYFVFDAKGKSNILELIDADTKKIEGTTNFDGNTLNKGRYLVIDSLRVLGEDTATEFGKAKWKSELDPVSKNSELRIHQDGILVDMPVTDFHNEGQSSSNDDDFRDIVTAPIIMPETVYGFTWNFPKGQTVSNTLTSALIRIEARCIQIFTS</sequence>
<dbReference type="EMBL" id="CP101751">
    <property type="protein sequence ID" value="UUC45577.1"/>
    <property type="molecule type" value="Genomic_DNA"/>
</dbReference>